<keyword evidence="2" id="KW-1133">Transmembrane helix</keyword>
<dbReference type="Proteomes" id="UP001074726">
    <property type="component" value="Unassembled WGS sequence"/>
</dbReference>
<dbReference type="RefSeq" id="WP_268110007.1">
    <property type="nucleotide sequence ID" value="NZ_JAPPUX010000001.1"/>
</dbReference>
<keyword evidence="2" id="KW-0472">Membrane</keyword>
<feature type="transmembrane region" description="Helical" evidence="2">
    <location>
        <begin position="56"/>
        <end position="75"/>
    </location>
</feature>
<evidence type="ECO:0000313" key="4">
    <source>
        <dbReference type="Proteomes" id="UP001074726"/>
    </source>
</evidence>
<reference evidence="3" key="1">
    <citation type="submission" date="2022-08" db="EMBL/GenBank/DDBJ databases">
        <title>Genome sequencing of Nocardioides sp. STR2.</title>
        <authorList>
            <person name="So Y."/>
        </authorList>
    </citation>
    <scope>NUCLEOTIDE SEQUENCE</scope>
    <source>
        <strain evidence="3">STR2</strain>
    </source>
</reference>
<dbReference type="EMBL" id="JAPPUX010000001">
    <property type="protein sequence ID" value="MCY4725202.1"/>
    <property type="molecule type" value="Genomic_DNA"/>
</dbReference>
<accession>A0ABT4CBE2</accession>
<evidence type="ECO:0000256" key="2">
    <source>
        <dbReference type="SAM" id="Phobius"/>
    </source>
</evidence>
<protein>
    <submittedName>
        <fullName evidence="3">Uncharacterized protein</fullName>
    </submittedName>
</protein>
<feature type="compositionally biased region" description="Basic and acidic residues" evidence="1">
    <location>
        <begin position="85"/>
        <end position="94"/>
    </location>
</feature>
<sequence length="106" mass="11170">MSDTTGTSDSTGAPHKAGAFDIRNIIGLLMGVYGIILVLAGIFGDKALEKTGGVNANLWTGLGLIAVSAVFIGWARLRPIVVPESFDRPDDDPTRPAPQRKRPPAT</sequence>
<feature type="transmembrane region" description="Helical" evidence="2">
    <location>
        <begin position="25"/>
        <end position="44"/>
    </location>
</feature>
<name>A0ABT4CBE2_9ACTN</name>
<feature type="region of interest" description="Disordered" evidence="1">
    <location>
        <begin position="84"/>
        <end position="106"/>
    </location>
</feature>
<comment type="caution">
    <text evidence="3">The sequence shown here is derived from an EMBL/GenBank/DDBJ whole genome shotgun (WGS) entry which is preliminary data.</text>
</comment>
<organism evidence="3 4">
    <name type="scientific">Nocardioides pini</name>
    <dbReference type="NCBI Taxonomy" id="2975053"/>
    <lineage>
        <taxon>Bacteria</taxon>
        <taxon>Bacillati</taxon>
        <taxon>Actinomycetota</taxon>
        <taxon>Actinomycetes</taxon>
        <taxon>Propionibacteriales</taxon>
        <taxon>Nocardioidaceae</taxon>
        <taxon>Nocardioides</taxon>
    </lineage>
</organism>
<evidence type="ECO:0000256" key="1">
    <source>
        <dbReference type="SAM" id="MobiDB-lite"/>
    </source>
</evidence>
<keyword evidence="2" id="KW-0812">Transmembrane</keyword>
<evidence type="ECO:0000313" key="3">
    <source>
        <dbReference type="EMBL" id="MCY4725202.1"/>
    </source>
</evidence>
<gene>
    <name evidence="3" type="ORF">NYO98_02850</name>
</gene>
<proteinExistence type="predicted"/>
<keyword evidence="4" id="KW-1185">Reference proteome</keyword>